<dbReference type="InterPro" id="IPR036237">
    <property type="entry name" value="Xyl_isomerase-like_sf"/>
</dbReference>
<reference evidence="1 2" key="1">
    <citation type="journal article" date="2024" name="Chem. Sci.">
        <title>Discovery of megapolipeptins by genome mining of a Burkholderiales bacteria collection.</title>
        <authorList>
            <person name="Paulo B.S."/>
            <person name="Recchia M.J.J."/>
            <person name="Lee S."/>
            <person name="Fergusson C.H."/>
            <person name="Romanowski S.B."/>
            <person name="Hernandez A."/>
            <person name="Krull N."/>
            <person name="Liu D.Y."/>
            <person name="Cavanagh H."/>
            <person name="Bos A."/>
            <person name="Gray C.A."/>
            <person name="Murphy B.T."/>
            <person name="Linington R.G."/>
            <person name="Eustaquio A.S."/>
        </authorList>
    </citation>
    <scope>NUCLEOTIDE SEQUENCE [LARGE SCALE GENOMIC DNA]</scope>
    <source>
        <strain evidence="1 2">RL17-350-BIC-A</strain>
    </source>
</reference>
<evidence type="ECO:0000313" key="1">
    <source>
        <dbReference type="EMBL" id="MFM0004646.1"/>
    </source>
</evidence>
<name>A0ABW9AXE5_9BURK</name>
<gene>
    <name evidence="1" type="ORF">PQR57_26920</name>
</gene>
<organism evidence="1 2">
    <name type="scientific">Paraburkholderia dipogonis</name>
    <dbReference type="NCBI Taxonomy" id="1211383"/>
    <lineage>
        <taxon>Bacteria</taxon>
        <taxon>Pseudomonadati</taxon>
        <taxon>Pseudomonadota</taxon>
        <taxon>Betaproteobacteria</taxon>
        <taxon>Burkholderiales</taxon>
        <taxon>Burkholderiaceae</taxon>
        <taxon>Paraburkholderia</taxon>
    </lineage>
</organism>
<dbReference type="RefSeq" id="WP_408179488.1">
    <property type="nucleotide sequence ID" value="NZ_JAQQEZ010000022.1"/>
</dbReference>
<dbReference type="Gene3D" id="3.20.20.150">
    <property type="entry name" value="Divalent-metal-dependent TIM barrel enzymes"/>
    <property type="match status" value="1"/>
</dbReference>
<keyword evidence="2" id="KW-1185">Reference proteome</keyword>
<comment type="caution">
    <text evidence="1">The sequence shown here is derived from an EMBL/GenBank/DDBJ whole genome shotgun (WGS) entry which is preliminary data.</text>
</comment>
<dbReference type="Proteomes" id="UP001629230">
    <property type="component" value="Unassembled WGS sequence"/>
</dbReference>
<dbReference type="EMBL" id="JAQQEZ010000022">
    <property type="protein sequence ID" value="MFM0004646.1"/>
    <property type="molecule type" value="Genomic_DNA"/>
</dbReference>
<sequence>MLARIRYAQLCDAGATVPAPTAAISEEARYDHLLPGEGGLPLREFIKALPSGIPFGLKVSKRRLAETLELDERLSRTLAATKRVARGLTRQIRYSRACW</sequence>
<accession>A0ABW9AXE5</accession>
<dbReference type="SUPFAM" id="SSF51658">
    <property type="entry name" value="Xylose isomerase-like"/>
    <property type="match status" value="1"/>
</dbReference>
<evidence type="ECO:0000313" key="2">
    <source>
        <dbReference type="Proteomes" id="UP001629230"/>
    </source>
</evidence>
<evidence type="ECO:0008006" key="3">
    <source>
        <dbReference type="Google" id="ProtNLM"/>
    </source>
</evidence>
<protein>
    <recommendedName>
        <fullName evidence="3">HipA N-terminal subdomain 1 domain-containing protein</fullName>
    </recommendedName>
</protein>
<proteinExistence type="predicted"/>